<dbReference type="InterPro" id="IPR050734">
    <property type="entry name" value="PIH1/Kintoun_subfamily"/>
</dbReference>
<reference evidence="7" key="1">
    <citation type="submission" date="2025-08" db="UniProtKB">
        <authorList>
            <consortium name="Ensembl"/>
        </authorList>
    </citation>
    <scope>IDENTIFICATION</scope>
</reference>
<dbReference type="PANTHER" id="PTHR22997:SF3">
    <property type="entry name" value="PROTEIN KINTOUN"/>
    <property type="match status" value="1"/>
</dbReference>
<dbReference type="Ensembl" id="ENSPKIT00000031830.1">
    <property type="protein sequence ID" value="ENSPKIP00000007763.1"/>
    <property type="gene ID" value="ENSPKIG00000023536.1"/>
</dbReference>
<evidence type="ECO:0000313" key="7">
    <source>
        <dbReference type="Ensembl" id="ENSPKIP00000007763.1"/>
    </source>
</evidence>
<dbReference type="PANTHER" id="PTHR22997">
    <property type="entry name" value="PIH1 DOMAIN-CONTAINING PROTEIN 1"/>
    <property type="match status" value="1"/>
</dbReference>
<evidence type="ECO:0000313" key="8">
    <source>
        <dbReference type="Proteomes" id="UP000261540"/>
    </source>
</evidence>
<feature type="compositionally biased region" description="Polar residues" evidence="4">
    <location>
        <begin position="359"/>
        <end position="379"/>
    </location>
</feature>
<evidence type="ECO:0000259" key="5">
    <source>
        <dbReference type="Pfam" id="PF08190"/>
    </source>
</evidence>
<feature type="compositionally biased region" description="Basic and acidic residues" evidence="4">
    <location>
        <begin position="460"/>
        <end position="483"/>
    </location>
</feature>
<feature type="compositionally biased region" description="Polar residues" evidence="4">
    <location>
        <begin position="399"/>
        <end position="411"/>
    </location>
</feature>
<evidence type="ECO:0000259" key="6">
    <source>
        <dbReference type="Pfam" id="PF18201"/>
    </source>
</evidence>
<dbReference type="Pfam" id="PF18201">
    <property type="entry name" value="PIH1_CS"/>
    <property type="match status" value="1"/>
</dbReference>
<organism evidence="7 8">
    <name type="scientific">Paramormyrops kingsleyae</name>
    <dbReference type="NCBI Taxonomy" id="1676925"/>
    <lineage>
        <taxon>Eukaryota</taxon>
        <taxon>Metazoa</taxon>
        <taxon>Chordata</taxon>
        <taxon>Craniata</taxon>
        <taxon>Vertebrata</taxon>
        <taxon>Euteleostomi</taxon>
        <taxon>Actinopterygii</taxon>
        <taxon>Neopterygii</taxon>
        <taxon>Teleostei</taxon>
        <taxon>Osteoglossocephala</taxon>
        <taxon>Osteoglossomorpha</taxon>
        <taxon>Osteoglossiformes</taxon>
        <taxon>Mormyridae</taxon>
        <taxon>Paramormyrops</taxon>
    </lineage>
</organism>
<dbReference type="GO" id="GO:0120293">
    <property type="term" value="C:dynein axonemal particle"/>
    <property type="evidence" value="ECO:0007669"/>
    <property type="project" value="UniProtKB-SubCell"/>
</dbReference>
<accession>A0A3B3QNQ7</accession>
<dbReference type="GeneTree" id="ENSGT00510000048466"/>
<evidence type="ECO:0000256" key="2">
    <source>
        <dbReference type="ARBA" id="ARBA00024190"/>
    </source>
</evidence>
<dbReference type="GO" id="GO:0060285">
    <property type="term" value="P:cilium-dependent cell motility"/>
    <property type="evidence" value="ECO:0007669"/>
    <property type="project" value="UniProtKB-UniRule"/>
</dbReference>
<name>A0A3B3QNQ7_9TELE</name>
<protein>
    <recommendedName>
        <fullName evidence="3">Protein kintoun</fullName>
    </recommendedName>
    <alternativeName>
        <fullName evidence="3">Dynein assembly factor 2, axonemal</fullName>
    </alternativeName>
</protein>
<dbReference type="GO" id="GO:0005576">
    <property type="term" value="C:extracellular region"/>
    <property type="evidence" value="ECO:0007669"/>
    <property type="project" value="GOC"/>
</dbReference>
<dbReference type="Pfam" id="PF08190">
    <property type="entry name" value="PIH1"/>
    <property type="match status" value="1"/>
</dbReference>
<keyword evidence="1 3" id="KW-0963">Cytoplasm</keyword>
<feature type="domain" description="PIH1 N-terminal" evidence="5">
    <location>
        <begin position="41"/>
        <end position="201"/>
    </location>
</feature>
<comment type="subcellular location">
    <subcellularLocation>
        <location evidence="3">Cytoplasm</location>
    </subcellularLocation>
    <subcellularLocation>
        <location evidence="2">Dynein axonemal particle</location>
    </subcellularLocation>
    <text evidence="3">Localizes in the apical cytoplasm around the gamma-tubulin-positive pericentriolar region, not in the cilia.</text>
</comment>
<feature type="region of interest" description="Disordered" evidence="4">
    <location>
        <begin position="435"/>
        <end position="483"/>
    </location>
</feature>
<dbReference type="Proteomes" id="UP000261540">
    <property type="component" value="Unplaced"/>
</dbReference>
<feature type="region of interest" description="Disordered" evidence="4">
    <location>
        <begin position="192"/>
        <end position="248"/>
    </location>
</feature>
<evidence type="ECO:0000256" key="4">
    <source>
        <dbReference type="SAM" id="MobiDB-lite"/>
    </source>
</evidence>
<feature type="region of interest" description="Disordered" evidence="4">
    <location>
        <begin position="359"/>
        <end position="411"/>
    </location>
</feature>
<keyword evidence="8" id="KW-1185">Reference proteome</keyword>
<dbReference type="STRING" id="1676925.ENSPKIP00000007763"/>
<dbReference type="GO" id="GO:0003351">
    <property type="term" value="P:epithelial cilium movement involved in extracellular fluid movement"/>
    <property type="evidence" value="ECO:0007669"/>
    <property type="project" value="TreeGrafter"/>
</dbReference>
<dbReference type="InterPro" id="IPR034727">
    <property type="entry name" value="Kintoun"/>
</dbReference>
<dbReference type="InterPro" id="IPR041442">
    <property type="entry name" value="PIH1D1/2/3_CS-like"/>
</dbReference>
<sequence>MDTNSKLEDLNLTPEEIDRFSNAFKDDNFRELLREYAEEILDPENKKRYEEEITLMEKERGMDIKFVHPNPGRVLKTSLDGKQKCFINVCSNELIAKPECKVGNGADGRVGQHWSLPYSVTPGRPDMDSKGKYMIYDVVFHPDTLYIAGKNKRFMKLVDSTAIQGVQNQFSVKLDETNVKVLNMKYKGVPNPSVIRKPIPGQPAKQTDADDPLRFPYPYDCTQGESRKPTKPTKPASDPDLPKKPTIPRHTVKYRSYIDLQDYRCSRDSAPGPRPREMLITIDLPLLKSAGDADLTVTERRLLLESRQPAYRLELPLSYPVDENKGEAKFNKLKGQLTVTLAVLPLKTPLMNVVDLSVQPASSKESQNTCSVDGDNGSTKYEHVGGGHETPPPGEEVSVGNQSQPLPRSEQDTAISDTLALVDEGKDGEVNFQFSIDGGEVEKEQERVEDDLPTRQGHQSSDDKPPSVILREIDPRDGRVEDVTDHTTSAAFRLQNTLLYELD</sequence>
<feature type="domain" description="PIH1D1/2/3 CS-like" evidence="6">
    <location>
        <begin position="246"/>
        <end position="344"/>
    </location>
</feature>
<evidence type="ECO:0000256" key="3">
    <source>
        <dbReference type="HAMAP-Rule" id="MF_03069"/>
    </source>
</evidence>
<dbReference type="AlphaFoldDB" id="A0A3B3QNQ7"/>
<proteinExistence type="inferred from homology"/>
<dbReference type="HAMAP" id="MF_03069">
    <property type="entry name" value="Kintoun"/>
    <property type="match status" value="1"/>
</dbReference>
<gene>
    <name evidence="3" type="primary">DNAAF2</name>
    <name evidence="3" type="synonym">KTU</name>
</gene>
<dbReference type="InterPro" id="IPR012981">
    <property type="entry name" value="PIH1_N"/>
</dbReference>
<comment type="function">
    <text evidence="3">Required for cytoplasmic pre-assembly of axonemal dyneins, thereby playing a central role in motility in cilia and flagella. Involved in pre-assembly of dynein arm complexes in the cytoplasm before intraflagellar transport loads them for the ciliary compartment.</text>
</comment>
<evidence type="ECO:0000256" key="1">
    <source>
        <dbReference type="ARBA" id="ARBA00022490"/>
    </source>
</evidence>
<feature type="compositionally biased region" description="Basic and acidic residues" evidence="4">
    <location>
        <begin position="440"/>
        <end position="453"/>
    </location>
</feature>
<reference evidence="7" key="2">
    <citation type="submission" date="2025-09" db="UniProtKB">
        <authorList>
            <consortium name="Ensembl"/>
        </authorList>
    </citation>
    <scope>IDENTIFICATION</scope>
</reference>
<dbReference type="GO" id="GO:0070286">
    <property type="term" value="P:axonemal dynein complex assembly"/>
    <property type="evidence" value="ECO:0007669"/>
    <property type="project" value="UniProtKB-UniRule"/>
</dbReference>
<comment type="similarity">
    <text evidence="3">Belongs to the PIH1 family. Kintoun subfamily.</text>
</comment>